<proteinExistence type="predicted"/>
<dbReference type="Gene3D" id="3.20.20.30">
    <property type="entry name" value="Luciferase-like domain"/>
    <property type="match status" value="1"/>
</dbReference>
<dbReference type="AlphaFoldDB" id="A0A7W7QS93"/>
<feature type="domain" description="Luciferase-like" evidence="1">
    <location>
        <begin position="18"/>
        <end position="246"/>
    </location>
</feature>
<accession>A0A7W7QS93</accession>
<dbReference type="InterPro" id="IPR051260">
    <property type="entry name" value="Diverse_substr_monoxygenases"/>
</dbReference>
<dbReference type="GO" id="GO:0016705">
    <property type="term" value="F:oxidoreductase activity, acting on paired donors, with incorporation or reduction of molecular oxygen"/>
    <property type="evidence" value="ECO:0007669"/>
    <property type="project" value="InterPro"/>
</dbReference>
<dbReference type="NCBIfam" id="TIGR03619">
    <property type="entry name" value="F420_Rv2161c"/>
    <property type="match status" value="1"/>
</dbReference>
<comment type="caution">
    <text evidence="2">The sequence shown here is derived from an EMBL/GenBank/DDBJ whole genome shotgun (WGS) entry which is preliminary data.</text>
</comment>
<dbReference type="InterPro" id="IPR036661">
    <property type="entry name" value="Luciferase-like_sf"/>
</dbReference>
<gene>
    <name evidence="2" type="ORF">FHS44_005996</name>
</gene>
<reference evidence="2 3" key="1">
    <citation type="submission" date="2020-08" db="EMBL/GenBank/DDBJ databases">
        <title>Genomic Encyclopedia of Type Strains, Phase III (KMG-III): the genomes of soil and plant-associated and newly described type strains.</title>
        <authorList>
            <person name="Whitman W."/>
        </authorList>
    </citation>
    <scope>NUCLEOTIDE SEQUENCE [LARGE SCALE GENOMIC DNA]</scope>
    <source>
        <strain evidence="2 3">CECT 8840</strain>
    </source>
</reference>
<protein>
    <submittedName>
        <fullName evidence="2">Putative F420-dependent oxidoreductase</fullName>
    </submittedName>
</protein>
<dbReference type="PANTHER" id="PTHR30011:SF32">
    <property type="entry name" value="CONSERVED PROTEIN"/>
    <property type="match status" value="1"/>
</dbReference>
<evidence type="ECO:0000259" key="1">
    <source>
        <dbReference type="Pfam" id="PF00296"/>
    </source>
</evidence>
<evidence type="ECO:0000313" key="3">
    <source>
        <dbReference type="Proteomes" id="UP000552644"/>
    </source>
</evidence>
<name>A0A7W7QS93_9ACTN</name>
<evidence type="ECO:0000313" key="2">
    <source>
        <dbReference type="EMBL" id="MBB4918860.1"/>
    </source>
</evidence>
<dbReference type="Pfam" id="PF00296">
    <property type="entry name" value="Bac_luciferase"/>
    <property type="match status" value="1"/>
</dbReference>
<keyword evidence="3" id="KW-1185">Reference proteome</keyword>
<dbReference type="Proteomes" id="UP000552644">
    <property type="component" value="Unassembled WGS sequence"/>
</dbReference>
<dbReference type="InterPro" id="IPR011251">
    <property type="entry name" value="Luciferase-like_dom"/>
</dbReference>
<dbReference type="RefSeq" id="WP_184720548.1">
    <property type="nucleotide sequence ID" value="NZ_JACHJP010000008.1"/>
</dbReference>
<dbReference type="InterPro" id="IPR019921">
    <property type="entry name" value="Lucif-like_OxRdtase_Rv2161c"/>
</dbReference>
<dbReference type="EMBL" id="JACHJP010000008">
    <property type="protein sequence ID" value="MBB4918860.1"/>
    <property type="molecule type" value="Genomic_DNA"/>
</dbReference>
<dbReference type="PANTHER" id="PTHR30011">
    <property type="entry name" value="ALKANESULFONATE MONOOXYGENASE-RELATED"/>
    <property type="match status" value="1"/>
</dbReference>
<sequence>MRFGLGLPQSSGFDLRFDVARIARGAEGAGYSSLWVYERVLYPLEPAEGMHGVPGLPWIDHYRECADALTVLTLAAAVTDTVRLGTSILVAPLYRSLHLARALATLDRASGGRVVAGFGSGWSSDEYRGMEADFGARGRTLDETIDACRAFWGQNPVSHRDSRLSVEGALVSPKPVSRIPVMLGGRSVRAVERAARKADGWLPSGLPAPVVAELWARIRQRAAEHGRDAAALELIPRAAVVLSDKPAPEGRRPFQGSIGQVVEDVAALAEAGATEILLDLAPSAKGGEELLDRALEVFEAVSEAGF</sequence>
<dbReference type="SUPFAM" id="SSF51679">
    <property type="entry name" value="Bacterial luciferase-like"/>
    <property type="match status" value="1"/>
</dbReference>
<organism evidence="2 3">
    <name type="scientific">Streptosporangium saharense</name>
    <dbReference type="NCBI Taxonomy" id="1706840"/>
    <lineage>
        <taxon>Bacteria</taxon>
        <taxon>Bacillati</taxon>
        <taxon>Actinomycetota</taxon>
        <taxon>Actinomycetes</taxon>
        <taxon>Streptosporangiales</taxon>
        <taxon>Streptosporangiaceae</taxon>
        <taxon>Streptosporangium</taxon>
    </lineage>
</organism>